<feature type="compositionally biased region" description="Acidic residues" evidence="1">
    <location>
        <begin position="76"/>
        <end position="86"/>
    </location>
</feature>
<feature type="region of interest" description="Disordered" evidence="1">
    <location>
        <begin position="1"/>
        <end position="22"/>
    </location>
</feature>
<accession>X0JL30</accession>
<organism evidence="2">
    <name type="scientific">Fusarium odoratissimum (strain NRRL 54006)</name>
    <dbReference type="NCBI Taxonomy" id="1089451"/>
    <lineage>
        <taxon>Eukaryota</taxon>
        <taxon>Fungi</taxon>
        <taxon>Dikarya</taxon>
        <taxon>Ascomycota</taxon>
        <taxon>Pezizomycotina</taxon>
        <taxon>Sordariomycetes</taxon>
        <taxon>Hypocreomycetidae</taxon>
        <taxon>Hypocreales</taxon>
        <taxon>Nectriaceae</taxon>
        <taxon>Fusarium</taxon>
        <taxon>Fusarium oxysporum species complex</taxon>
        <taxon>Fusarium oxysporum f. sp. cubense (strain race 4)</taxon>
    </lineage>
</organism>
<dbReference type="VEuPathDB" id="FungiDB:FOIG_07394"/>
<dbReference type="RefSeq" id="XP_031064078.1">
    <property type="nucleotide sequence ID" value="XM_031206959.1"/>
</dbReference>
<gene>
    <name evidence="2" type="ORF">FOIG_07394</name>
</gene>
<dbReference type="HOGENOM" id="CLU_2359814_0_0_1"/>
<dbReference type="Proteomes" id="UP000030685">
    <property type="component" value="Unassembled WGS sequence"/>
</dbReference>
<protein>
    <submittedName>
        <fullName evidence="2">Uncharacterized protein</fullName>
    </submittedName>
</protein>
<evidence type="ECO:0000256" key="1">
    <source>
        <dbReference type="SAM" id="MobiDB-lite"/>
    </source>
</evidence>
<proteinExistence type="predicted"/>
<feature type="region of interest" description="Disordered" evidence="1">
    <location>
        <begin position="63"/>
        <end position="96"/>
    </location>
</feature>
<reference evidence="2" key="1">
    <citation type="submission" date="2011-11" db="EMBL/GenBank/DDBJ databases">
        <title>The Genome Sequence of Fusarium oxysporum II5.</title>
        <authorList>
            <consortium name="The Broad Institute Genome Sequencing Platform"/>
            <person name="Ma L.-J."/>
            <person name="Gale L.R."/>
            <person name="Schwartz D.C."/>
            <person name="Zhou S."/>
            <person name="Corby-Kistler H."/>
            <person name="Young S.K."/>
            <person name="Zeng Q."/>
            <person name="Gargeya S."/>
            <person name="Fitzgerald M."/>
            <person name="Haas B."/>
            <person name="Abouelleil A."/>
            <person name="Alvarado L."/>
            <person name="Arachchi H.M."/>
            <person name="Berlin A."/>
            <person name="Brown A."/>
            <person name="Chapman S.B."/>
            <person name="Chen Z."/>
            <person name="Dunbar C."/>
            <person name="Freedman E."/>
            <person name="Gearin G."/>
            <person name="Goldberg J."/>
            <person name="Griggs A."/>
            <person name="Gujja S."/>
            <person name="Heiman D."/>
            <person name="Howarth C."/>
            <person name="Larson L."/>
            <person name="Lui A."/>
            <person name="MacDonald P.J.P."/>
            <person name="Montmayeur A."/>
            <person name="Murphy C."/>
            <person name="Neiman D."/>
            <person name="Pearson M."/>
            <person name="Priest M."/>
            <person name="Roberts A."/>
            <person name="Saif S."/>
            <person name="Shea T."/>
            <person name="Shenoy N."/>
            <person name="Sisk P."/>
            <person name="Stolte C."/>
            <person name="Sykes S."/>
            <person name="Wortman J."/>
            <person name="Nusbaum C."/>
            <person name="Birren B."/>
        </authorList>
    </citation>
    <scope>NUCLEOTIDE SEQUENCE [LARGE SCALE GENOMIC DNA]</scope>
    <source>
        <strain evidence="2">54006</strain>
    </source>
</reference>
<name>X0JL30_FUSO5</name>
<evidence type="ECO:0000313" key="2">
    <source>
        <dbReference type="EMBL" id="EXM01989.1"/>
    </source>
</evidence>
<reference evidence="2" key="2">
    <citation type="submission" date="2012-05" db="EMBL/GenBank/DDBJ databases">
        <title>The Genome Annotation of Fusarium oxysporum II5.</title>
        <authorList>
            <consortium name="The Broad Institute Genomics Platform"/>
            <person name="Ma L.-J."/>
            <person name="Corby-Kistler H."/>
            <person name="Broz K."/>
            <person name="Gale L.R."/>
            <person name="Jonkers W."/>
            <person name="O'Donnell K."/>
            <person name="Ploetz R."/>
            <person name="Steinberg C."/>
            <person name="Schwartz D.C."/>
            <person name="VanEtten H."/>
            <person name="Zhou S."/>
            <person name="Young S.K."/>
            <person name="Zeng Q."/>
            <person name="Gargeya S."/>
            <person name="Fitzgerald M."/>
            <person name="Abouelleil A."/>
            <person name="Alvarado L."/>
            <person name="Chapman S.B."/>
            <person name="Gainer-Dewar J."/>
            <person name="Goldberg J."/>
            <person name="Griggs A."/>
            <person name="Gujja S."/>
            <person name="Hansen M."/>
            <person name="Howarth C."/>
            <person name="Imamovic A."/>
            <person name="Ireland A."/>
            <person name="Larimer J."/>
            <person name="McCowan C."/>
            <person name="Murphy C."/>
            <person name="Pearson M."/>
            <person name="Poon T.W."/>
            <person name="Priest M."/>
            <person name="Roberts A."/>
            <person name="Saif S."/>
            <person name="Shea T."/>
            <person name="Sykes S."/>
            <person name="Wortman J."/>
            <person name="Nusbaum C."/>
            <person name="Birren B."/>
        </authorList>
    </citation>
    <scope>NUCLEOTIDE SEQUENCE</scope>
    <source>
        <strain evidence="2">54006</strain>
    </source>
</reference>
<dbReference type="AlphaFoldDB" id="X0JL30"/>
<dbReference type="GeneID" id="42032569"/>
<dbReference type="EMBL" id="JH658281">
    <property type="protein sequence ID" value="EXM01989.1"/>
    <property type="molecule type" value="Genomic_DNA"/>
</dbReference>
<sequence>MAATDSAGGGRDGLNKRATGRLLEGEKTPHWKWLPGLTLSLLYTLYNTTHSLVRGSPVLYEASDGTRDRACPPASDGDDHDAEWSEGDGSQRTGGL</sequence>